<dbReference type="EMBL" id="JBBPBN010000008">
    <property type="protein sequence ID" value="KAK9033094.1"/>
    <property type="molecule type" value="Genomic_DNA"/>
</dbReference>
<gene>
    <name evidence="2" type="ORF">V6N11_018132</name>
</gene>
<reference evidence="2 3" key="1">
    <citation type="journal article" date="2024" name="G3 (Bethesda)">
        <title>Genome assembly of Hibiscus sabdariffa L. provides insights into metabolisms of medicinal natural products.</title>
        <authorList>
            <person name="Kim T."/>
        </authorList>
    </citation>
    <scope>NUCLEOTIDE SEQUENCE [LARGE SCALE GENOMIC DNA]</scope>
    <source>
        <strain evidence="2">TK-2024</strain>
        <tissue evidence="2">Old leaves</tissue>
    </source>
</reference>
<proteinExistence type="predicted"/>
<comment type="caution">
    <text evidence="2">The sequence shown here is derived from an EMBL/GenBank/DDBJ whole genome shotgun (WGS) entry which is preliminary data.</text>
</comment>
<evidence type="ECO:0000313" key="2">
    <source>
        <dbReference type="EMBL" id="KAK9033094.1"/>
    </source>
</evidence>
<sequence>MAQSVNKNIKVWKVKGDCTNVEVGEPSNSLPNEQQHLEDSLEVHVEQRHLGDSLEVHVEVEQQQTLIEAVSFPMEQQHELIEVVSSPLKVLDIIGDFVCEGPVVGSPLVKDLDDVEFPPLVSPGSQRVKAQGKGAKKGFASSSRTVTVLNGGEKVIDRAPRLASQGVALLLQGTKSKKREHAVKGKGGTEVPVDSAGGSVSSSQ</sequence>
<evidence type="ECO:0000256" key="1">
    <source>
        <dbReference type="SAM" id="MobiDB-lite"/>
    </source>
</evidence>
<protein>
    <submittedName>
        <fullName evidence="2">Uncharacterized protein</fullName>
    </submittedName>
</protein>
<name>A0ABR2T743_9ROSI</name>
<keyword evidence="3" id="KW-1185">Reference proteome</keyword>
<evidence type="ECO:0000313" key="3">
    <source>
        <dbReference type="Proteomes" id="UP001396334"/>
    </source>
</evidence>
<accession>A0ABR2T743</accession>
<feature type="region of interest" description="Disordered" evidence="1">
    <location>
        <begin position="174"/>
        <end position="204"/>
    </location>
</feature>
<organism evidence="2 3">
    <name type="scientific">Hibiscus sabdariffa</name>
    <name type="common">roselle</name>
    <dbReference type="NCBI Taxonomy" id="183260"/>
    <lineage>
        <taxon>Eukaryota</taxon>
        <taxon>Viridiplantae</taxon>
        <taxon>Streptophyta</taxon>
        <taxon>Embryophyta</taxon>
        <taxon>Tracheophyta</taxon>
        <taxon>Spermatophyta</taxon>
        <taxon>Magnoliopsida</taxon>
        <taxon>eudicotyledons</taxon>
        <taxon>Gunneridae</taxon>
        <taxon>Pentapetalae</taxon>
        <taxon>rosids</taxon>
        <taxon>malvids</taxon>
        <taxon>Malvales</taxon>
        <taxon>Malvaceae</taxon>
        <taxon>Malvoideae</taxon>
        <taxon>Hibiscus</taxon>
    </lineage>
</organism>
<dbReference type="Proteomes" id="UP001396334">
    <property type="component" value="Unassembled WGS sequence"/>
</dbReference>